<gene>
    <name evidence="1" type="ORF">NCTC11545_02133</name>
</gene>
<reference evidence="1 2" key="1">
    <citation type="submission" date="2018-06" db="EMBL/GenBank/DDBJ databases">
        <authorList>
            <consortium name="Pathogen Informatics"/>
            <person name="Doyle S."/>
        </authorList>
    </citation>
    <scope>NUCLEOTIDE SEQUENCE [LARGE SCALE GENOMIC DNA]</scope>
    <source>
        <strain evidence="1 2">NCTC11545</strain>
    </source>
</reference>
<name>A0A2X2UZL5_CAPOC</name>
<dbReference type="EMBL" id="UAVS01000008">
    <property type="protein sequence ID" value="SQA94930.1"/>
    <property type="molecule type" value="Genomic_DNA"/>
</dbReference>
<sequence>MPTENEFGDLSTYSPEQNAVIAKFTTSRKPKDNTYYIFLVNDGTGDHGYMRLGGQYGFVYSANARTIAHELGHGIFKLEHPFKGKNADKGKTSALMDYNEGEDFFYRDWKQINDPKVKLYAFQGQGEGEYNANAHLGLTPDGVIFDTFFLNGKKINTTIEVAPDKYTIQKISYQGYQYYWDRQSKAFVGIEGIEGAIKVKREVKNINNKVNIYRSRKDGCTYDYLTIPWETKDEQSTDIVQTIEKYIAQYNESYWRIAPYTVRDASCGKEFFTHLRERDLQECSTTEINEGRRRLQGLLAEANPERVTSIVNSYCMAAISGLTYGEIEKLFDIIASQERITEHSEVALLRLMSGIKTTDYKRFYAHLEANGNKLLKHLIEEIDDASVNFLTDKKNYTNFIGALVWMFNHNPASIEDRWGKNEEDFAKRTLNLNPISYSEYSSFMYSSSTSKKNEGEYVSATGNIKLYDVYTIESSKTVLVKGDVPIDVVKQREPITEVSPLTPLIIVPDKDKLPLLQTALEGNNLGNEVYIVPAIFLKYSNDKIRNDYIEKGVITTLDVATIALSGGTALATKIHWVRRAWALAEVVGAVGNIVVNTQDIDPNSLLGQVVNSYNLAMGVIGIKNLGQAGYKFAKNLPQATKELLQKNGNLRTKLISYYQKWQTEVA</sequence>
<evidence type="ECO:0000313" key="2">
    <source>
        <dbReference type="Proteomes" id="UP000250169"/>
    </source>
</evidence>
<organism evidence="1 2">
    <name type="scientific">Capnocytophaga ochracea</name>
    <dbReference type="NCBI Taxonomy" id="1018"/>
    <lineage>
        <taxon>Bacteria</taxon>
        <taxon>Pseudomonadati</taxon>
        <taxon>Bacteroidota</taxon>
        <taxon>Flavobacteriia</taxon>
        <taxon>Flavobacteriales</taxon>
        <taxon>Flavobacteriaceae</taxon>
        <taxon>Capnocytophaga</taxon>
    </lineage>
</organism>
<proteinExistence type="predicted"/>
<accession>A0A2X2UZL5</accession>
<dbReference type="AlphaFoldDB" id="A0A2X2UZL5"/>
<evidence type="ECO:0000313" key="1">
    <source>
        <dbReference type="EMBL" id="SQA94930.1"/>
    </source>
</evidence>
<dbReference type="Proteomes" id="UP000250169">
    <property type="component" value="Unassembled WGS sequence"/>
</dbReference>
<dbReference type="RefSeq" id="WP_252864640.1">
    <property type="nucleotide sequence ID" value="NZ_UAVS01000008.1"/>
</dbReference>
<protein>
    <submittedName>
        <fullName evidence="1">Uncharacterized protein</fullName>
    </submittedName>
</protein>